<dbReference type="Pfam" id="PF05130">
    <property type="entry name" value="FlgN"/>
    <property type="match status" value="1"/>
</dbReference>
<dbReference type="RefSeq" id="WP_094269118.1">
    <property type="nucleotide sequence ID" value="NZ_NOIH01000015.1"/>
</dbReference>
<dbReference type="GO" id="GO:0044780">
    <property type="term" value="P:bacterial-type flagellum assembly"/>
    <property type="evidence" value="ECO:0007669"/>
    <property type="project" value="InterPro"/>
</dbReference>
<organism evidence="4 5">
    <name type="scientific">Thauera propionica</name>
    <dbReference type="NCBI Taxonomy" id="2019431"/>
    <lineage>
        <taxon>Bacteria</taxon>
        <taxon>Pseudomonadati</taxon>
        <taxon>Pseudomonadota</taxon>
        <taxon>Betaproteobacteria</taxon>
        <taxon>Rhodocyclales</taxon>
        <taxon>Zoogloeaceae</taxon>
        <taxon>Thauera</taxon>
    </lineage>
</organism>
<protein>
    <submittedName>
        <fullName evidence="4">Flagellar protein FlgN</fullName>
    </submittedName>
</protein>
<dbReference type="SUPFAM" id="SSF140566">
    <property type="entry name" value="FlgN-like"/>
    <property type="match status" value="1"/>
</dbReference>
<evidence type="ECO:0000313" key="4">
    <source>
        <dbReference type="EMBL" id="OYD53389.1"/>
    </source>
</evidence>
<name>A0A235EWJ0_9RHOO</name>
<accession>A0A235EWJ0</accession>
<keyword evidence="4" id="KW-0282">Flagellum</keyword>
<dbReference type="EMBL" id="NOIH01000015">
    <property type="protein sequence ID" value="OYD53389.1"/>
    <property type="molecule type" value="Genomic_DNA"/>
</dbReference>
<keyword evidence="4" id="KW-0966">Cell projection</keyword>
<gene>
    <name evidence="4" type="ORF">CGK74_14410</name>
</gene>
<keyword evidence="3" id="KW-1005">Bacterial flagellum biogenesis</keyword>
<keyword evidence="4" id="KW-0969">Cilium</keyword>
<dbReference type="InterPro" id="IPR007809">
    <property type="entry name" value="FlgN-like"/>
</dbReference>
<dbReference type="Proteomes" id="UP000215181">
    <property type="component" value="Unassembled WGS sequence"/>
</dbReference>
<evidence type="ECO:0000256" key="2">
    <source>
        <dbReference type="ARBA" id="ARBA00007703"/>
    </source>
</evidence>
<dbReference type="Gene3D" id="1.20.58.300">
    <property type="entry name" value="FlgN-like"/>
    <property type="match status" value="1"/>
</dbReference>
<dbReference type="OrthoDB" id="9180271at2"/>
<dbReference type="InterPro" id="IPR036679">
    <property type="entry name" value="FlgN-like_sf"/>
</dbReference>
<comment type="caution">
    <text evidence="4">The sequence shown here is derived from an EMBL/GenBank/DDBJ whole genome shotgun (WGS) entry which is preliminary data.</text>
</comment>
<comment type="function">
    <text evidence="1">Required for the efficient initiation of filament assembly.</text>
</comment>
<proteinExistence type="inferred from homology"/>
<evidence type="ECO:0000313" key="5">
    <source>
        <dbReference type="Proteomes" id="UP000215181"/>
    </source>
</evidence>
<keyword evidence="5" id="KW-1185">Reference proteome</keyword>
<reference evidence="4 5" key="1">
    <citation type="submission" date="2017-07" db="EMBL/GenBank/DDBJ databases">
        <title>Thauera sp. KNDSS-Mac4 genome sequence and assembly.</title>
        <authorList>
            <person name="Mayilraj S."/>
        </authorList>
    </citation>
    <scope>NUCLEOTIDE SEQUENCE [LARGE SCALE GENOMIC DNA]</scope>
    <source>
        <strain evidence="4 5">KNDSS-Mac4</strain>
    </source>
</reference>
<evidence type="ECO:0000256" key="1">
    <source>
        <dbReference type="ARBA" id="ARBA00002397"/>
    </source>
</evidence>
<comment type="similarity">
    <text evidence="2">Belongs to the FlgN family.</text>
</comment>
<evidence type="ECO:0000256" key="3">
    <source>
        <dbReference type="ARBA" id="ARBA00022795"/>
    </source>
</evidence>
<sequence length="165" mass="17989">MKQPSPTPSPSPADQQRLALLIEAESLQLGEFLALLDREESLLIKGETDALVAVANQKNERYRELQRLHDERSRLLGRLGYSVSDASIRSLCAGLPRVLARWDEVVSRARQARDRNALNGQLILERMAGNQAALTVLLSAANHPQLYDADGLAKPTGGGRILGSA</sequence>
<dbReference type="AlphaFoldDB" id="A0A235EWJ0"/>